<comment type="caution">
    <text evidence="2">The sequence shown here is derived from an EMBL/GenBank/DDBJ whole genome shotgun (WGS) entry which is preliminary data.</text>
</comment>
<dbReference type="Proteomes" id="UP000606786">
    <property type="component" value="Unassembled WGS sequence"/>
</dbReference>
<reference evidence="2" key="1">
    <citation type="submission" date="2020-11" db="EMBL/GenBank/DDBJ databases">
        <authorList>
            <person name="Whitehead M."/>
        </authorList>
    </citation>
    <scope>NUCLEOTIDE SEQUENCE</scope>
    <source>
        <strain evidence="2">EGII</strain>
    </source>
</reference>
<dbReference type="EMBL" id="CAJHJT010000023">
    <property type="protein sequence ID" value="CAD7001539.1"/>
    <property type="molecule type" value="Genomic_DNA"/>
</dbReference>
<dbReference type="AlphaFoldDB" id="A0A811UQX2"/>
<name>A0A811UQX2_CERCA</name>
<accession>A0A811UQX2</accession>
<organism evidence="2 3">
    <name type="scientific">Ceratitis capitata</name>
    <name type="common">Mediterranean fruit fly</name>
    <name type="synonym">Tephritis capitata</name>
    <dbReference type="NCBI Taxonomy" id="7213"/>
    <lineage>
        <taxon>Eukaryota</taxon>
        <taxon>Metazoa</taxon>
        <taxon>Ecdysozoa</taxon>
        <taxon>Arthropoda</taxon>
        <taxon>Hexapoda</taxon>
        <taxon>Insecta</taxon>
        <taxon>Pterygota</taxon>
        <taxon>Neoptera</taxon>
        <taxon>Endopterygota</taxon>
        <taxon>Diptera</taxon>
        <taxon>Brachycera</taxon>
        <taxon>Muscomorpha</taxon>
        <taxon>Tephritoidea</taxon>
        <taxon>Tephritidae</taxon>
        <taxon>Ceratitis</taxon>
        <taxon>Ceratitis</taxon>
    </lineage>
</organism>
<feature type="region of interest" description="Disordered" evidence="1">
    <location>
        <begin position="54"/>
        <end position="95"/>
    </location>
</feature>
<gene>
    <name evidence="2" type="ORF">CCAP1982_LOCUS10035</name>
</gene>
<evidence type="ECO:0000313" key="3">
    <source>
        <dbReference type="Proteomes" id="UP000606786"/>
    </source>
</evidence>
<sequence length="310" mass="35427">MSQHDGSLQLVGSRNLKSSLAEYAKCFDADSEHMLCATFTKNDFEGEICSPHETSKNSINSKMETSDRERKIKRYEDCTRTTRHTQQKQQLEQQQQQIAEKDRLSHLASVIDLTSSLSRKSQIELAPIQTEINTNRSRSNIASKAHAKNMVKTSLVSVKKDGLTKVDKRRSWDNSATEEERNHDKLRQEDILSSQINYGVKGNCIDKCSSLKLSERGYAPNKRFTEMMNEVKPYGHNTRFQGIISTDDDRTTNFPDASLPKSEAHNKQICEDNAPSDSVRKIAEHLANQESYFRKKTPKLRHLTQQTHPI</sequence>
<protein>
    <submittedName>
        <fullName evidence="2">(Mediterranean fruit fly) hypothetical protein</fullName>
    </submittedName>
</protein>
<dbReference type="OrthoDB" id="565731at2759"/>
<proteinExistence type="predicted"/>
<feature type="compositionally biased region" description="Basic and acidic residues" evidence="1">
    <location>
        <begin position="64"/>
        <end position="80"/>
    </location>
</feature>
<keyword evidence="3" id="KW-1185">Reference proteome</keyword>
<evidence type="ECO:0000256" key="1">
    <source>
        <dbReference type="SAM" id="MobiDB-lite"/>
    </source>
</evidence>
<evidence type="ECO:0000313" key="2">
    <source>
        <dbReference type="EMBL" id="CAD7001539.1"/>
    </source>
</evidence>